<proteinExistence type="predicted"/>
<dbReference type="Pfam" id="PF01381">
    <property type="entry name" value="HTH_3"/>
    <property type="match status" value="1"/>
</dbReference>
<dbReference type="Proteomes" id="UP000037507">
    <property type="component" value="Unassembled WGS sequence"/>
</dbReference>
<dbReference type="InterPro" id="IPR001387">
    <property type="entry name" value="Cro/C1-type_HTH"/>
</dbReference>
<keyword evidence="2" id="KW-0812">Transmembrane</keyword>
<dbReference type="RefSeq" id="WP_053174162.1">
    <property type="nucleotide sequence ID" value="NZ_LFYT02000010.1"/>
</dbReference>
<dbReference type="STRING" id="1293045.H663_14100"/>
<evidence type="ECO:0000313" key="4">
    <source>
        <dbReference type="EMBL" id="PVE42863.1"/>
    </source>
</evidence>
<dbReference type="PROSITE" id="PS50943">
    <property type="entry name" value="HTH_CROC1"/>
    <property type="match status" value="1"/>
</dbReference>
<dbReference type="SUPFAM" id="SSF47413">
    <property type="entry name" value="lambda repressor-like DNA-binding domains"/>
    <property type="match status" value="1"/>
</dbReference>
<evidence type="ECO:0000256" key="2">
    <source>
        <dbReference type="SAM" id="Phobius"/>
    </source>
</evidence>
<feature type="transmembrane region" description="Helical" evidence="2">
    <location>
        <begin position="97"/>
        <end position="124"/>
    </location>
</feature>
<dbReference type="AlphaFoldDB" id="A0A2T7UDT9"/>
<accession>A0A2T7UDT9</accession>
<gene>
    <name evidence="4" type="ORF">H663_010165</name>
</gene>
<dbReference type="PANTHER" id="PTHR46797">
    <property type="entry name" value="HTH-TYPE TRANSCRIPTIONAL REGULATOR"/>
    <property type="match status" value="1"/>
</dbReference>
<dbReference type="GO" id="GO:0005829">
    <property type="term" value="C:cytosol"/>
    <property type="evidence" value="ECO:0007669"/>
    <property type="project" value="TreeGrafter"/>
</dbReference>
<organism evidence="4 5">
    <name type="scientific">Limnohabitans planktonicus II-D5</name>
    <dbReference type="NCBI Taxonomy" id="1293045"/>
    <lineage>
        <taxon>Bacteria</taxon>
        <taxon>Pseudomonadati</taxon>
        <taxon>Pseudomonadota</taxon>
        <taxon>Betaproteobacteria</taxon>
        <taxon>Burkholderiales</taxon>
        <taxon>Comamonadaceae</taxon>
        <taxon>Limnohabitans</taxon>
    </lineage>
</organism>
<reference evidence="4" key="1">
    <citation type="submission" date="2017-04" db="EMBL/GenBank/DDBJ databases">
        <title>Unexpected and diverse lifestyles within the genus Limnohabitans.</title>
        <authorList>
            <person name="Kasalicky V."/>
            <person name="Mehrshad M."/>
            <person name="Andrei S.-A."/>
            <person name="Salcher M."/>
            <person name="Kratochvilova H."/>
            <person name="Simek K."/>
            <person name="Ghai R."/>
        </authorList>
    </citation>
    <scope>NUCLEOTIDE SEQUENCE [LARGE SCALE GENOMIC DNA]</scope>
    <source>
        <strain evidence="4">II-D5</strain>
    </source>
</reference>
<name>A0A2T7UDT9_9BURK</name>
<dbReference type="GO" id="GO:0003677">
    <property type="term" value="F:DNA binding"/>
    <property type="evidence" value="ECO:0007669"/>
    <property type="project" value="UniProtKB-KW"/>
</dbReference>
<dbReference type="EMBL" id="LFYT02000010">
    <property type="protein sequence ID" value="PVE42863.1"/>
    <property type="molecule type" value="Genomic_DNA"/>
</dbReference>
<dbReference type="Gene3D" id="1.10.260.40">
    <property type="entry name" value="lambda repressor-like DNA-binding domains"/>
    <property type="match status" value="1"/>
</dbReference>
<keyword evidence="1" id="KW-0238">DNA-binding</keyword>
<dbReference type="CDD" id="cd00093">
    <property type="entry name" value="HTH_XRE"/>
    <property type="match status" value="1"/>
</dbReference>
<dbReference type="PANTHER" id="PTHR46797:SF1">
    <property type="entry name" value="METHYLPHOSPHONATE SYNTHASE"/>
    <property type="match status" value="1"/>
</dbReference>
<dbReference type="OrthoDB" id="1123084at2"/>
<sequence length="137" mass="14304">MSLQNVTTHQAVLGAVIARLRGESGLKQTDLAEALGITPSAYSRMEKGESAMSTEQLRLLAERLKVTASHILELTDEASAALSENSGVSVKSLSREAWGAGAMVAAGFMPIAGAALGALVGNLLQKHFAKGKKNDEQ</sequence>
<evidence type="ECO:0000259" key="3">
    <source>
        <dbReference type="PROSITE" id="PS50943"/>
    </source>
</evidence>
<evidence type="ECO:0000256" key="1">
    <source>
        <dbReference type="ARBA" id="ARBA00023125"/>
    </source>
</evidence>
<protein>
    <submittedName>
        <fullName evidence="4">Transcriptional regulator</fullName>
    </submittedName>
</protein>
<dbReference type="GO" id="GO:0003700">
    <property type="term" value="F:DNA-binding transcription factor activity"/>
    <property type="evidence" value="ECO:0007669"/>
    <property type="project" value="TreeGrafter"/>
</dbReference>
<keyword evidence="2" id="KW-0472">Membrane</keyword>
<evidence type="ECO:0000313" key="5">
    <source>
        <dbReference type="Proteomes" id="UP000037507"/>
    </source>
</evidence>
<dbReference type="InterPro" id="IPR010982">
    <property type="entry name" value="Lambda_DNA-bd_dom_sf"/>
</dbReference>
<dbReference type="InterPro" id="IPR050807">
    <property type="entry name" value="TransReg_Diox_bact_type"/>
</dbReference>
<dbReference type="SMART" id="SM00530">
    <property type="entry name" value="HTH_XRE"/>
    <property type="match status" value="1"/>
</dbReference>
<keyword evidence="2" id="KW-1133">Transmembrane helix</keyword>
<keyword evidence="5" id="KW-1185">Reference proteome</keyword>
<feature type="domain" description="HTH cro/C1-type" evidence="3">
    <location>
        <begin position="17"/>
        <end position="71"/>
    </location>
</feature>
<comment type="caution">
    <text evidence="4">The sequence shown here is derived from an EMBL/GenBank/DDBJ whole genome shotgun (WGS) entry which is preliminary data.</text>
</comment>